<dbReference type="InterPro" id="IPR011701">
    <property type="entry name" value="MFS"/>
</dbReference>
<comment type="caution">
    <text evidence="7">The sequence shown here is derived from an EMBL/GenBank/DDBJ whole genome shotgun (WGS) entry which is preliminary data.</text>
</comment>
<feature type="transmembrane region" description="Helical" evidence="6">
    <location>
        <begin position="328"/>
        <end position="351"/>
    </location>
</feature>
<evidence type="ECO:0000313" key="7">
    <source>
        <dbReference type="EMBL" id="KAL2869468.1"/>
    </source>
</evidence>
<feature type="transmembrane region" description="Helical" evidence="6">
    <location>
        <begin position="138"/>
        <end position="161"/>
    </location>
</feature>
<keyword evidence="2 6" id="KW-0812">Transmembrane</keyword>
<protein>
    <submittedName>
        <fullName evidence="7">Major facilitator superfamily domain-containing protein</fullName>
    </submittedName>
</protein>
<organism evidence="7 8">
    <name type="scientific">Aspergillus lucknowensis</name>
    <dbReference type="NCBI Taxonomy" id="176173"/>
    <lineage>
        <taxon>Eukaryota</taxon>
        <taxon>Fungi</taxon>
        <taxon>Dikarya</taxon>
        <taxon>Ascomycota</taxon>
        <taxon>Pezizomycotina</taxon>
        <taxon>Eurotiomycetes</taxon>
        <taxon>Eurotiomycetidae</taxon>
        <taxon>Eurotiales</taxon>
        <taxon>Aspergillaceae</taxon>
        <taxon>Aspergillus</taxon>
        <taxon>Aspergillus subgen. Nidulantes</taxon>
    </lineage>
</organism>
<dbReference type="GeneID" id="98147542"/>
<feature type="transmembrane region" description="Helical" evidence="6">
    <location>
        <begin position="472"/>
        <end position="492"/>
    </location>
</feature>
<evidence type="ECO:0000256" key="1">
    <source>
        <dbReference type="ARBA" id="ARBA00004141"/>
    </source>
</evidence>
<evidence type="ECO:0000256" key="5">
    <source>
        <dbReference type="SAM" id="MobiDB-lite"/>
    </source>
</evidence>
<dbReference type="PANTHER" id="PTHR23507">
    <property type="entry name" value="ZGC:174356"/>
    <property type="match status" value="1"/>
</dbReference>
<keyword evidence="3 6" id="KW-1133">Transmembrane helix</keyword>
<keyword evidence="8" id="KW-1185">Reference proteome</keyword>
<evidence type="ECO:0000313" key="8">
    <source>
        <dbReference type="Proteomes" id="UP001610432"/>
    </source>
</evidence>
<dbReference type="SUPFAM" id="SSF103473">
    <property type="entry name" value="MFS general substrate transporter"/>
    <property type="match status" value="1"/>
</dbReference>
<feature type="transmembrane region" description="Helical" evidence="6">
    <location>
        <begin position="400"/>
        <end position="424"/>
    </location>
</feature>
<evidence type="ECO:0000256" key="4">
    <source>
        <dbReference type="ARBA" id="ARBA00023136"/>
    </source>
</evidence>
<evidence type="ECO:0000256" key="3">
    <source>
        <dbReference type="ARBA" id="ARBA00022989"/>
    </source>
</evidence>
<feature type="transmembrane region" description="Helical" evidence="6">
    <location>
        <begin position="203"/>
        <end position="221"/>
    </location>
</feature>
<feature type="transmembrane region" description="Helical" evidence="6">
    <location>
        <begin position="6"/>
        <end position="27"/>
    </location>
</feature>
<evidence type="ECO:0000256" key="2">
    <source>
        <dbReference type="ARBA" id="ARBA00022692"/>
    </source>
</evidence>
<feature type="compositionally biased region" description="Pro residues" evidence="5">
    <location>
        <begin position="257"/>
        <end position="267"/>
    </location>
</feature>
<feature type="region of interest" description="Disordered" evidence="5">
    <location>
        <begin position="229"/>
        <end position="267"/>
    </location>
</feature>
<dbReference type="RefSeq" id="XP_070888447.1">
    <property type="nucleotide sequence ID" value="XM_071032470.1"/>
</dbReference>
<feature type="transmembrane region" description="Helical" evidence="6">
    <location>
        <begin position="173"/>
        <end position="197"/>
    </location>
</feature>
<dbReference type="Gene3D" id="1.20.1250.20">
    <property type="entry name" value="MFS general substrate transporter like domains"/>
    <property type="match status" value="1"/>
</dbReference>
<dbReference type="PANTHER" id="PTHR23507:SF1">
    <property type="entry name" value="FI18259P1-RELATED"/>
    <property type="match status" value="1"/>
</dbReference>
<feature type="transmembrane region" description="Helical" evidence="6">
    <location>
        <begin position="436"/>
        <end position="460"/>
    </location>
</feature>
<dbReference type="InterPro" id="IPR036259">
    <property type="entry name" value="MFS_trans_sf"/>
</dbReference>
<dbReference type="EMBL" id="JBFXLQ010000009">
    <property type="protein sequence ID" value="KAL2869468.1"/>
    <property type="molecule type" value="Genomic_DNA"/>
</dbReference>
<accession>A0ABR4LY43</accession>
<feature type="transmembrane region" description="Helical" evidence="6">
    <location>
        <begin position="110"/>
        <end position="132"/>
    </location>
</feature>
<comment type="subcellular location">
    <subcellularLocation>
        <location evidence="1">Membrane</location>
        <topology evidence="1">Multi-pass membrane protein</topology>
    </subcellularLocation>
</comment>
<dbReference type="Pfam" id="PF07690">
    <property type="entry name" value="MFS_1"/>
    <property type="match status" value="1"/>
</dbReference>
<feature type="region of interest" description="Disordered" evidence="5">
    <location>
        <begin position="501"/>
        <end position="528"/>
    </location>
</feature>
<evidence type="ECO:0000256" key="6">
    <source>
        <dbReference type="SAM" id="Phobius"/>
    </source>
</evidence>
<name>A0ABR4LY43_9EURO</name>
<feature type="transmembrane region" description="Helical" evidence="6">
    <location>
        <begin position="300"/>
        <end position="322"/>
    </location>
</feature>
<dbReference type="Proteomes" id="UP001610432">
    <property type="component" value="Unassembled WGS sequence"/>
</dbReference>
<reference evidence="7 8" key="1">
    <citation type="submission" date="2024-07" db="EMBL/GenBank/DDBJ databases">
        <title>Section-level genome sequencing and comparative genomics of Aspergillus sections Usti and Cavernicolus.</title>
        <authorList>
            <consortium name="Lawrence Berkeley National Laboratory"/>
            <person name="Nybo J.L."/>
            <person name="Vesth T.C."/>
            <person name="Theobald S."/>
            <person name="Frisvad J.C."/>
            <person name="Larsen T.O."/>
            <person name="Kjaerboelling I."/>
            <person name="Rothschild-Mancinelli K."/>
            <person name="Lyhne E.K."/>
            <person name="Kogle M.E."/>
            <person name="Barry K."/>
            <person name="Clum A."/>
            <person name="Na H."/>
            <person name="Ledsgaard L."/>
            <person name="Lin J."/>
            <person name="Lipzen A."/>
            <person name="Kuo A."/>
            <person name="Riley R."/>
            <person name="Mondo S."/>
            <person name="Labutti K."/>
            <person name="Haridas S."/>
            <person name="Pangalinan J."/>
            <person name="Salamov A.A."/>
            <person name="Simmons B.A."/>
            <person name="Magnuson J.K."/>
            <person name="Chen J."/>
            <person name="Drula E."/>
            <person name="Henrissat B."/>
            <person name="Wiebenga A."/>
            <person name="Lubbers R.J."/>
            <person name="Gomes A.C."/>
            <person name="Macurrencykelacurrency M.R."/>
            <person name="Stajich J."/>
            <person name="Grigoriev I.V."/>
            <person name="Mortensen U.H."/>
            <person name="De Vries R.P."/>
            <person name="Baker S.E."/>
            <person name="Andersen M.R."/>
        </authorList>
    </citation>
    <scope>NUCLEOTIDE SEQUENCE [LARGE SCALE GENOMIC DNA]</scope>
    <source>
        <strain evidence="7 8">CBS 449.75</strain>
    </source>
</reference>
<sequence length="528" mass="57601">MTTEQAWRAHLVPLICAACLTVMNLAFYSKAAPTLRLVELTTCREYYQEHDPSVINGDGYIDEQLCKIDAVQRKVAWLFAADELLHFCCDFLATIPLGFLVDRVGAKPALVLNFGGFILSWAWTVLVCVWYNTFSVNWVLLAPIFNIFGGASHVMTALLYAEAALYTKDRVTTFSLLEGLIQISELVGPIIGASLLLQGIFTPYYFIFPLALLSLPLTLFLPSRGLHPDSQPTDGIQSPAPETEPLLDPSSNDQPENSPPPKDPSNPPFAPIRFASLFGSLRTKFVQFYSLFRQFRIVQYAYAAMLVTTLGKQALHILLQYVSKRFGVTIAQAAFLFSIKAVVVLLLYTLVLPAAYHAMSARSSNFHSDLRLARLSCLLLMAGTFWMGVSWNIIALVPGLVIYASGFIFPVVVRSLVTSAAAGYGHGHGHGIPIPLLYSGIAIAETAGSFIGATLLTGAFTSTLSRGGVVAGVPFFICSAFYASIAIPTWFVRLDKADGRGRGRLDEDEDAGETAGRNGNGNESEREM</sequence>
<keyword evidence="4 6" id="KW-0472">Membrane</keyword>
<feature type="transmembrane region" description="Helical" evidence="6">
    <location>
        <begin position="372"/>
        <end position="394"/>
    </location>
</feature>
<proteinExistence type="predicted"/>
<gene>
    <name evidence="7" type="ORF">BJX67DRAFT_379022</name>
</gene>